<feature type="region of interest" description="Disordered" evidence="2">
    <location>
        <begin position="1"/>
        <end position="21"/>
    </location>
</feature>
<gene>
    <name evidence="3" type="ORF">MCHLO_14328</name>
</gene>
<evidence type="ECO:0000256" key="2">
    <source>
        <dbReference type="SAM" id="MobiDB-lite"/>
    </source>
</evidence>
<evidence type="ECO:0000313" key="3">
    <source>
        <dbReference type="EMBL" id="GAT57823.1"/>
    </source>
</evidence>
<evidence type="ECO:0000313" key="4">
    <source>
        <dbReference type="Proteomes" id="UP000815677"/>
    </source>
</evidence>
<sequence>MSASEGATTPRPRQPADAENIRNTIDTMRDSLSGIEASFAGLNAKSAELAAMGPSISELNREIQSLRREIREENKQAQHQIQAFKREARDDVKAKIAANLSDDLLDYIREEISSQVKREVDVQMKAQIPIPLRQQSLNNKAQLHEARTSLTNSAARKKNATLRIQNIDEPFAVVLKPDGSRSGFFPADMRSLFSYSDEDVRKLVRDFGLVESADVRNNLNVFLMHIGVMFELVAGIYDETLIPSSSTQLVAELIRAYRKLCHAELVLFLGARNLSTLGSELDLASRLAHHDLATYNFHRPHNPRPTASQPAKARHVGPDLPVEILADIMDHVGDWELARALGVPTSLPRPSSWDNASPIDEAMLTGHIPSIRAADPVKHPPSLGTDLAIRFGYVHVLGYFLRESAEQPDGPVFKKFFKNDLIPVKASLHGRLEVLSWWKHGIEHHPDLISAPSPASILQALHNASCHGKVDVLDWWLNSGIQLIFDTDTLIGPTRHNRPEVLEWWDKSRLALQYRLCDVEEALEDAIGGGEAARRWWRGKGVNFDSSINDNDWMKLQTLH</sequence>
<proteinExistence type="predicted"/>
<keyword evidence="4" id="KW-1185">Reference proteome</keyword>
<organism evidence="3 4">
    <name type="scientific">Mycena chlorophos</name>
    <name type="common">Agaric fungus</name>
    <name type="synonym">Agaricus chlorophos</name>
    <dbReference type="NCBI Taxonomy" id="658473"/>
    <lineage>
        <taxon>Eukaryota</taxon>
        <taxon>Fungi</taxon>
        <taxon>Dikarya</taxon>
        <taxon>Basidiomycota</taxon>
        <taxon>Agaricomycotina</taxon>
        <taxon>Agaricomycetes</taxon>
        <taxon>Agaricomycetidae</taxon>
        <taxon>Agaricales</taxon>
        <taxon>Marasmiineae</taxon>
        <taxon>Mycenaceae</taxon>
        <taxon>Mycena</taxon>
    </lineage>
</organism>
<dbReference type="EMBL" id="DF849506">
    <property type="protein sequence ID" value="GAT57823.1"/>
    <property type="molecule type" value="Genomic_DNA"/>
</dbReference>
<reference evidence="3" key="1">
    <citation type="submission" date="2014-09" db="EMBL/GenBank/DDBJ databases">
        <title>Genome sequence of the luminous mushroom Mycena chlorophos for searching fungal bioluminescence genes.</title>
        <authorList>
            <person name="Tanaka Y."/>
            <person name="Kasuga D."/>
            <person name="Oba Y."/>
            <person name="Hase S."/>
            <person name="Sato K."/>
            <person name="Oba Y."/>
            <person name="Sakakibara Y."/>
        </authorList>
    </citation>
    <scope>NUCLEOTIDE SEQUENCE</scope>
</reference>
<feature type="coiled-coil region" evidence="1">
    <location>
        <begin position="56"/>
        <end position="87"/>
    </location>
</feature>
<protein>
    <recommendedName>
        <fullName evidence="5">F-box domain-containing protein</fullName>
    </recommendedName>
</protein>
<accession>A0ABQ0M3A8</accession>
<evidence type="ECO:0000256" key="1">
    <source>
        <dbReference type="SAM" id="Coils"/>
    </source>
</evidence>
<dbReference type="Proteomes" id="UP000815677">
    <property type="component" value="Unassembled WGS sequence"/>
</dbReference>
<name>A0ABQ0M3A8_MYCCL</name>
<keyword evidence="1" id="KW-0175">Coiled coil</keyword>
<evidence type="ECO:0008006" key="5">
    <source>
        <dbReference type="Google" id="ProtNLM"/>
    </source>
</evidence>